<evidence type="ECO:0000313" key="2">
    <source>
        <dbReference type="Proteomes" id="UP000483362"/>
    </source>
</evidence>
<dbReference type="Proteomes" id="UP000483362">
    <property type="component" value="Unassembled WGS sequence"/>
</dbReference>
<protein>
    <submittedName>
        <fullName evidence="1">Uncharacterized protein</fullName>
    </submittedName>
</protein>
<comment type="caution">
    <text evidence="1">The sequence shown here is derived from an EMBL/GenBank/DDBJ whole genome shotgun (WGS) entry which is preliminary data.</text>
</comment>
<accession>A0A6L5XA86</accession>
<proteinExistence type="predicted"/>
<keyword evidence="2" id="KW-1185">Reference proteome</keyword>
<dbReference type="EMBL" id="VULT01000007">
    <property type="protein sequence ID" value="MSS17280.1"/>
    <property type="molecule type" value="Genomic_DNA"/>
</dbReference>
<organism evidence="1 2">
    <name type="scientific">Sodaliphilus pleomorphus</name>
    <dbReference type="NCBI Taxonomy" id="2606626"/>
    <lineage>
        <taxon>Bacteria</taxon>
        <taxon>Pseudomonadati</taxon>
        <taxon>Bacteroidota</taxon>
        <taxon>Bacteroidia</taxon>
        <taxon>Bacteroidales</taxon>
        <taxon>Muribaculaceae</taxon>
        <taxon>Sodaliphilus</taxon>
    </lineage>
</organism>
<dbReference type="RefSeq" id="WP_154327169.1">
    <property type="nucleotide sequence ID" value="NZ_CP045696.1"/>
</dbReference>
<name>A0A6L5XA86_9BACT</name>
<reference evidence="1 2" key="1">
    <citation type="submission" date="2019-08" db="EMBL/GenBank/DDBJ databases">
        <title>In-depth cultivation of the pig gut microbiome towards novel bacterial diversity and tailored functional studies.</title>
        <authorList>
            <person name="Wylensek D."/>
            <person name="Hitch T.C.A."/>
            <person name="Clavel T."/>
        </authorList>
    </citation>
    <scope>NUCLEOTIDE SEQUENCE [LARGE SCALE GENOMIC DNA]</scope>
    <source>
        <strain evidence="1 2">Oil-RF-744-WCA-WT-10</strain>
    </source>
</reference>
<evidence type="ECO:0000313" key="1">
    <source>
        <dbReference type="EMBL" id="MSS17280.1"/>
    </source>
</evidence>
<dbReference type="AlphaFoldDB" id="A0A6L5XA86"/>
<gene>
    <name evidence="1" type="ORF">FYJ29_05815</name>
</gene>
<sequence>MASIKNLQMADTVLSNPNVEYRKGFMGLGSKAIYRPTGSPIAAQVLDYTADMGRKLLDVMACQPQELDKKLDSATSIAPTQIGNNHLELCLSRDHQFAALQLFTFADLVFKPLSEVKIYTGHAAQLIAKLF</sequence>